<comment type="caution">
    <text evidence="6">The sequence shown here is derived from an EMBL/GenBank/DDBJ whole genome shotgun (WGS) entry which is preliminary data.</text>
</comment>
<sequence length="259" mass="29927">MQNACYIGSQALLTILNPHWFLNLLTYGVRLLFHFNSTTTTKVRSSYSYHVFLSFRGEDTRNGFTSHLYAALNRKGITTYKDDNNLRKGDVISDELVKAIEESMFAIVVFSPDYASSSWCLDELCKIIECKNKLGLQMVEVFYGVEPCDVRHQTGTFREAFQKHERRHESEKIQRWRDALKQVAEYSGWSSKNQRKGGGFLCEELETGDRIEGLVKGVEVIIQFLLEEVSILLERIVINTVENILVSWEKKRRLQVLEA</sequence>
<dbReference type="Proteomes" id="UP001341840">
    <property type="component" value="Unassembled WGS sequence"/>
</dbReference>
<dbReference type="InterPro" id="IPR035897">
    <property type="entry name" value="Toll_tir_struct_dom_sf"/>
</dbReference>
<evidence type="ECO:0000313" key="7">
    <source>
        <dbReference type="Proteomes" id="UP001341840"/>
    </source>
</evidence>
<evidence type="ECO:0000256" key="2">
    <source>
        <dbReference type="ARBA" id="ARBA00022801"/>
    </source>
</evidence>
<reference evidence="6 7" key="1">
    <citation type="journal article" date="2023" name="Plants (Basel)">
        <title>Bridging the Gap: Combining Genomics and Transcriptomics Approaches to Understand Stylosanthes scabra, an Orphan Legume from the Brazilian Caatinga.</title>
        <authorList>
            <person name="Ferreira-Neto J.R.C."/>
            <person name="da Silva M.D."/>
            <person name="Binneck E."/>
            <person name="de Melo N.F."/>
            <person name="da Silva R.H."/>
            <person name="de Melo A.L.T.M."/>
            <person name="Pandolfi V."/>
            <person name="Bustamante F.O."/>
            <person name="Brasileiro-Vidal A.C."/>
            <person name="Benko-Iseppon A.M."/>
        </authorList>
    </citation>
    <scope>NUCLEOTIDE SEQUENCE [LARGE SCALE GENOMIC DNA]</scope>
    <source>
        <tissue evidence="6">Leaves</tissue>
    </source>
</reference>
<comment type="catalytic activity">
    <reaction evidence="4">
        <text>NAD(+) + H2O = ADP-D-ribose + nicotinamide + H(+)</text>
        <dbReference type="Rhea" id="RHEA:16301"/>
        <dbReference type="ChEBI" id="CHEBI:15377"/>
        <dbReference type="ChEBI" id="CHEBI:15378"/>
        <dbReference type="ChEBI" id="CHEBI:17154"/>
        <dbReference type="ChEBI" id="CHEBI:57540"/>
        <dbReference type="ChEBI" id="CHEBI:57967"/>
        <dbReference type="EC" id="3.2.2.6"/>
    </reaction>
    <physiologicalReaction direction="left-to-right" evidence="4">
        <dbReference type="Rhea" id="RHEA:16302"/>
    </physiologicalReaction>
</comment>
<dbReference type="Pfam" id="PF01582">
    <property type="entry name" value="TIR"/>
    <property type="match status" value="1"/>
</dbReference>
<dbReference type="PANTHER" id="PTHR32009">
    <property type="entry name" value="TMV RESISTANCE PROTEIN N-LIKE"/>
    <property type="match status" value="1"/>
</dbReference>
<keyword evidence="3" id="KW-0520">NAD</keyword>
<evidence type="ECO:0000313" key="6">
    <source>
        <dbReference type="EMBL" id="MED6146303.1"/>
    </source>
</evidence>
<dbReference type="EC" id="3.2.2.6" evidence="1"/>
<gene>
    <name evidence="6" type="ORF">PIB30_033302</name>
</gene>
<evidence type="ECO:0000259" key="5">
    <source>
        <dbReference type="PROSITE" id="PS50104"/>
    </source>
</evidence>
<evidence type="ECO:0000256" key="1">
    <source>
        <dbReference type="ARBA" id="ARBA00011982"/>
    </source>
</evidence>
<dbReference type="InterPro" id="IPR000157">
    <property type="entry name" value="TIR_dom"/>
</dbReference>
<keyword evidence="7" id="KW-1185">Reference proteome</keyword>
<organism evidence="6 7">
    <name type="scientific">Stylosanthes scabra</name>
    <dbReference type="NCBI Taxonomy" id="79078"/>
    <lineage>
        <taxon>Eukaryota</taxon>
        <taxon>Viridiplantae</taxon>
        <taxon>Streptophyta</taxon>
        <taxon>Embryophyta</taxon>
        <taxon>Tracheophyta</taxon>
        <taxon>Spermatophyta</taxon>
        <taxon>Magnoliopsida</taxon>
        <taxon>eudicotyledons</taxon>
        <taxon>Gunneridae</taxon>
        <taxon>Pentapetalae</taxon>
        <taxon>rosids</taxon>
        <taxon>fabids</taxon>
        <taxon>Fabales</taxon>
        <taxon>Fabaceae</taxon>
        <taxon>Papilionoideae</taxon>
        <taxon>50 kb inversion clade</taxon>
        <taxon>dalbergioids sensu lato</taxon>
        <taxon>Dalbergieae</taxon>
        <taxon>Pterocarpus clade</taxon>
        <taxon>Stylosanthes</taxon>
    </lineage>
</organism>
<protein>
    <recommendedName>
        <fullName evidence="1">ADP-ribosyl cyclase/cyclic ADP-ribose hydrolase</fullName>
        <ecNumber evidence="1">3.2.2.6</ecNumber>
    </recommendedName>
</protein>
<dbReference type="SMART" id="SM00255">
    <property type="entry name" value="TIR"/>
    <property type="match status" value="1"/>
</dbReference>
<dbReference type="SUPFAM" id="SSF52200">
    <property type="entry name" value="Toll/Interleukin receptor TIR domain"/>
    <property type="match status" value="1"/>
</dbReference>
<name>A0ABU6TEB8_9FABA</name>
<evidence type="ECO:0000256" key="4">
    <source>
        <dbReference type="ARBA" id="ARBA00047304"/>
    </source>
</evidence>
<proteinExistence type="predicted"/>
<dbReference type="PANTHER" id="PTHR32009:SF39">
    <property type="entry name" value="TIR DOMAIN-CONTAINING PROTEIN"/>
    <property type="match status" value="1"/>
</dbReference>
<dbReference type="EMBL" id="JASCZI010090771">
    <property type="protein sequence ID" value="MED6146303.1"/>
    <property type="molecule type" value="Genomic_DNA"/>
</dbReference>
<evidence type="ECO:0000256" key="3">
    <source>
        <dbReference type="ARBA" id="ARBA00023027"/>
    </source>
</evidence>
<dbReference type="Gene3D" id="3.40.50.10140">
    <property type="entry name" value="Toll/interleukin-1 receptor homology (TIR) domain"/>
    <property type="match status" value="1"/>
</dbReference>
<dbReference type="PROSITE" id="PS50104">
    <property type="entry name" value="TIR"/>
    <property type="match status" value="1"/>
</dbReference>
<accession>A0ABU6TEB8</accession>
<keyword evidence="2" id="KW-0378">Hydrolase</keyword>
<feature type="domain" description="TIR" evidence="5">
    <location>
        <begin position="47"/>
        <end position="184"/>
    </location>
</feature>